<dbReference type="Proteomes" id="UP000499080">
    <property type="component" value="Unassembled WGS sequence"/>
</dbReference>
<dbReference type="OrthoDB" id="6432060at2759"/>
<keyword evidence="1" id="KW-0863">Zinc-finger</keyword>
<dbReference type="Pfam" id="PF10551">
    <property type="entry name" value="MULE"/>
    <property type="match status" value="1"/>
</dbReference>
<proteinExistence type="predicted"/>
<dbReference type="GO" id="GO:0008270">
    <property type="term" value="F:zinc ion binding"/>
    <property type="evidence" value="ECO:0007669"/>
    <property type="project" value="UniProtKB-KW"/>
</dbReference>
<dbReference type="InterPro" id="IPR036236">
    <property type="entry name" value="Znf_C2H2_sf"/>
</dbReference>
<dbReference type="PANTHER" id="PTHR33936">
    <property type="entry name" value="PROTEIN CBG17840"/>
    <property type="match status" value="1"/>
</dbReference>
<keyword evidence="1" id="KW-0862">Zinc</keyword>
<dbReference type="InterPro" id="IPR013087">
    <property type="entry name" value="Znf_C2H2_type"/>
</dbReference>
<dbReference type="EMBL" id="BGPR01026753">
    <property type="protein sequence ID" value="GBN96743.1"/>
    <property type="molecule type" value="Genomic_DNA"/>
</dbReference>
<dbReference type="SMART" id="SM00355">
    <property type="entry name" value="ZnF_C2H2"/>
    <property type="match status" value="2"/>
</dbReference>
<reference evidence="3 4" key="1">
    <citation type="journal article" date="2019" name="Sci. Rep.">
        <title>Orb-weaving spider Araneus ventricosus genome elucidates the spidroin gene catalogue.</title>
        <authorList>
            <person name="Kono N."/>
            <person name="Nakamura H."/>
            <person name="Ohtoshi R."/>
            <person name="Moran D.A.P."/>
            <person name="Shinohara A."/>
            <person name="Yoshida Y."/>
            <person name="Fujiwara M."/>
            <person name="Mori M."/>
            <person name="Tomita M."/>
            <person name="Arakawa K."/>
        </authorList>
    </citation>
    <scope>NUCLEOTIDE SEQUENCE [LARGE SCALE GENOMIC DNA]</scope>
</reference>
<organism evidence="3 4">
    <name type="scientific">Araneus ventricosus</name>
    <name type="common">Orbweaver spider</name>
    <name type="synonym">Epeira ventricosa</name>
    <dbReference type="NCBI Taxonomy" id="182803"/>
    <lineage>
        <taxon>Eukaryota</taxon>
        <taxon>Metazoa</taxon>
        <taxon>Ecdysozoa</taxon>
        <taxon>Arthropoda</taxon>
        <taxon>Chelicerata</taxon>
        <taxon>Arachnida</taxon>
        <taxon>Araneae</taxon>
        <taxon>Araneomorphae</taxon>
        <taxon>Entelegynae</taxon>
        <taxon>Araneoidea</taxon>
        <taxon>Araneidae</taxon>
        <taxon>Araneus</taxon>
    </lineage>
</organism>
<evidence type="ECO:0000313" key="3">
    <source>
        <dbReference type="EMBL" id="GBN96743.1"/>
    </source>
</evidence>
<dbReference type="PROSITE" id="PS50157">
    <property type="entry name" value="ZINC_FINGER_C2H2_2"/>
    <property type="match status" value="1"/>
</dbReference>
<feature type="domain" description="C2H2-type" evidence="2">
    <location>
        <begin position="11"/>
        <end position="39"/>
    </location>
</feature>
<keyword evidence="1" id="KW-0479">Metal-binding</keyword>
<accession>A0A4Y2TAD2</accession>
<dbReference type="InterPro" id="IPR052797">
    <property type="entry name" value="RegFact_GeneExpr_CellDeath"/>
</dbReference>
<comment type="caution">
    <text evidence="3">The sequence shown here is derived from an EMBL/GenBank/DDBJ whole genome shotgun (WGS) entry which is preliminary data.</text>
</comment>
<dbReference type="InterPro" id="IPR018289">
    <property type="entry name" value="MULE_transposase_dom"/>
</dbReference>
<dbReference type="PROSITE" id="PS00028">
    <property type="entry name" value="ZINC_FINGER_C2H2_1"/>
    <property type="match status" value="2"/>
</dbReference>
<gene>
    <name evidence="3" type="ORF">AVEN_101114_1</name>
</gene>
<keyword evidence="4" id="KW-1185">Reference proteome</keyword>
<dbReference type="PANTHER" id="PTHR33936:SF24">
    <property type="entry name" value="C2H2-TYPE DOMAIN-CONTAINING PROTEIN"/>
    <property type="match status" value="1"/>
</dbReference>
<evidence type="ECO:0000313" key="4">
    <source>
        <dbReference type="Proteomes" id="UP000499080"/>
    </source>
</evidence>
<evidence type="ECO:0000259" key="2">
    <source>
        <dbReference type="PROSITE" id="PS50157"/>
    </source>
</evidence>
<dbReference type="AlphaFoldDB" id="A0A4Y2TAD2"/>
<name>A0A4Y2TAD2_ARAVE</name>
<dbReference type="Gene3D" id="3.30.160.60">
    <property type="entry name" value="Classic Zinc Finger"/>
    <property type="match status" value="1"/>
</dbReference>
<dbReference type="SUPFAM" id="SSF57667">
    <property type="entry name" value="beta-beta-alpha zinc fingers"/>
    <property type="match status" value="1"/>
</dbReference>
<protein>
    <recommendedName>
        <fullName evidence="2">C2H2-type domain-containing protein</fullName>
    </recommendedName>
</protein>
<sequence>MAERVSAYQPLICEKCEITFTMRKNLNAHLRQFHPEQDVQVKGSQLCGLCDCLFRTVALLHEHLQNQHSVTLQFVNKTFYSEEEFVNWKLQIEKDSQSSFVIRNSSVKKEAGKKLSYYICHRSGSFKPKGERIRHMKASGSIKSGSTCPAVMNVTAVTIDGIMEINVRYQSVHVGHELEIGKLKLSKNERVDLAASLQLGIPMGKILDKTRENFSATRRLSLTTRKDLHNISGDFRIGGETVQDQDDATSVAILVEKLMNETSNPVLVYKAVGEILQDYPKIHQEDFLLGLMNDAQEKLFELYGSSCVMIDSTHGTNQYGFELTTLMVHDENHEGLPVATLFSSRTGSDILLPFFENIKKRIPTLKTAILMTDDTNAFVNAWEMTFSDKPVHLLCIWHVNKNINRNINAKVKKF</sequence>
<evidence type="ECO:0000256" key="1">
    <source>
        <dbReference type="PROSITE-ProRule" id="PRU00042"/>
    </source>
</evidence>